<dbReference type="AlphaFoldDB" id="A0A8T8SQT6"/>
<accession>A0A8T8SQT6</accession>
<proteinExistence type="predicted"/>
<dbReference type="Proteomes" id="UP000077521">
    <property type="component" value="Unassembled WGS sequence"/>
</dbReference>
<evidence type="ECO:0000256" key="1">
    <source>
        <dbReference type="SAM" id="MobiDB-lite"/>
    </source>
</evidence>
<reference evidence="2" key="1">
    <citation type="submission" date="2016-04" db="EMBL/GenBank/DDBJ databases">
        <authorList>
            <person name="Nguyen H.D."/>
            <person name="Samba Siva P."/>
            <person name="Cullis J."/>
            <person name="Levesque C.A."/>
            <person name="Hambleton S."/>
        </authorList>
    </citation>
    <scope>NUCLEOTIDE SEQUENCE</scope>
    <source>
        <strain evidence="2">DAOMC 236416</strain>
    </source>
</reference>
<comment type="caution">
    <text evidence="2">The sequence shown here is derived from an EMBL/GenBank/DDBJ whole genome shotgun (WGS) entry which is preliminary data.</text>
</comment>
<name>A0A8T8SQT6_9BASI</name>
<organism evidence="2 3">
    <name type="scientific">Tilletia indica</name>
    <dbReference type="NCBI Taxonomy" id="43049"/>
    <lineage>
        <taxon>Eukaryota</taxon>
        <taxon>Fungi</taxon>
        <taxon>Dikarya</taxon>
        <taxon>Basidiomycota</taxon>
        <taxon>Ustilaginomycotina</taxon>
        <taxon>Exobasidiomycetes</taxon>
        <taxon>Tilletiales</taxon>
        <taxon>Tilletiaceae</taxon>
        <taxon>Tilletia</taxon>
    </lineage>
</organism>
<feature type="region of interest" description="Disordered" evidence="1">
    <location>
        <begin position="1"/>
        <end position="21"/>
    </location>
</feature>
<evidence type="ECO:0000313" key="3">
    <source>
        <dbReference type="Proteomes" id="UP000077521"/>
    </source>
</evidence>
<keyword evidence="3" id="KW-1185">Reference proteome</keyword>
<evidence type="ECO:0000313" key="2">
    <source>
        <dbReference type="EMBL" id="KAE8245386.1"/>
    </source>
</evidence>
<gene>
    <name evidence="2" type="ORF">A4X13_0g5946</name>
</gene>
<feature type="non-terminal residue" evidence="2">
    <location>
        <position position="1"/>
    </location>
</feature>
<reference evidence="2" key="2">
    <citation type="journal article" date="2019" name="IMA Fungus">
        <title>Genome sequencing and comparison of five Tilletia species to identify candidate genes for the detection of regulated species infecting wheat.</title>
        <authorList>
            <person name="Nguyen H.D.T."/>
            <person name="Sultana T."/>
            <person name="Kesanakurti P."/>
            <person name="Hambleton S."/>
        </authorList>
    </citation>
    <scope>NUCLEOTIDE SEQUENCE</scope>
    <source>
        <strain evidence="2">DAOMC 236416</strain>
    </source>
</reference>
<dbReference type="EMBL" id="LWDF02000511">
    <property type="protein sequence ID" value="KAE8245386.1"/>
    <property type="molecule type" value="Genomic_DNA"/>
</dbReference>
<protein>
    <submittedName>
        <fullName evidence="2">Uncharacterized protein</fullName>
    </submittedName>
</protein>
<feature type="region of interest" description="Disordered" evidence="1">
    <location>
        <begin position="151"/>
        <end position="195"/>
    </location>
</feature>
<feature type="compositionally biased region" description="Polar residues" evidence="1">
    <location>
        <begin position="172"/>
        <end position="195"/>
    </location>
</feature>
<sequence>DLQGRRQRIAETGTQETATERAGGPFRSCGAFVVEWTRGLLTSSDGGDLERAVSTGALLLDTSLEVWTQLFRTAAGADGSLSSMAEIKTSFRFTFDPCHYFLPLLLNQDVQKEISHLAWHSQNGPSWNDAEWKVSLDYICRSGHYAQDNPPFGYVSGKSGSPSNGDDAPASLSKQIRNSNLPGSHSETDNITQGQGCQWIT</sequence>